<dbReference type="CDD" id="cd00221">
    <property type="entry name" value="Vsr"/>
    <property type="match status" value="1"/>
</dbReference>
<dbReference type="GO" id="GO:0004519">
    <property type="term" value="F:endonuclease activity"/>
    <property type="evidence" value="ECO:0007669"/>
    <property type="project" value="UniProtKB-KW"/>
</dbReference>
<dbReference type="AlphaFoldDB" id="A0AAX4HT90"/>
<evidence type="ECO:0000256" key="5">
    <source>
        <dbReference type="ARBA" id="ARBA00023204"/>
    </source>
</evidence>
<dbReference type="SUPFAM" id="SSF52980">
    <property type="entry name" value="Restriction endonuclease-like"/>
    <property type="match status" value="1"/>
</dbReference>
<keyword evidence="2 7" id="KW-0255">Endonuclease</keyword>
<keyword evidence="5" id="KW-0234">DNA repair</keyword>
<evidence type="ECO:0000313" key="8">
    <source>
        <dbReference type="Proteomes" id="UP001324634"/>
    </source>
</evidence>
<dbReference type="InterPro" id="IPR004603">
    <property type="entry name" value="DNA_mismatch_endonuc_vsr"/>
</dbReference>
<comment type="similarity">
    <text evidence="6">Belongs to the Vsr family.</text>
</comment>
<evidence type="ECO:0000256" key="3">
    <source>
        <dbReference type="ARBA" id="ARBA00022763"/>
    </source>
</evidence>
<proteinExistence type="inferred from homology"/>
<evidence type="ECO:0000256" key="1">
    <source>
        <dbReference type="ARBA" id="ARBA00022722"/>
    </source>
</evidence>
<dbReference type="GO" id="GO:0006298">
    <property type="term" value="P:mismatch repair"/>
    <property type="evidence" value="ECO:0007669"/>
    <property type="project" value="InterPro"/>
</dbReference>
<evidence type="ECO:0000256" key="6">
    <source>
        <dbReference type="ARBA" id="ARBA00029466"/>
    </source>
</evidence>
<evidence type="ECO:0000256" key="2">
    <source>
        <dbReference type="ARBA" id="ARBA00022759"/>
    </source>
</evidence>
<dbReference type="Gene3D" id="3.40.960.10">
    <property type="entry name" value="VSR Endonuclease"/>
    <property type="match status" value="1"/>
</dbReference>
<keyword evidence="4" id="KW-0378">Hydrolase</keyword>
<dbReference type="NCBIfam" id="TIGR00632">
    <property type="entry name" value="vsr"/>
    <property type="match status" value="1"/>
</dbReference>
<dbReference type="Proteomes" id="UP001324634">
    <property type="component" value="Chromosome"/>
</dbReference>
<gene>
    <name evidence="7" type="ORF">SOO65_07670</name>
</gene>
<evidence type="ECO:0000313" key="7">
    <source>
        <dbReference type="EMBL" id="WPU66621.1"/>
    </source>
</evidence>
<dbReference type="KEGG" id="psti:SOO65_07670"/>
<protein>
    <submittedName>
        <fullName evidence="7">Very short patch repair endonuclease</fullName>
    </submittedName>
</protein>
<dbReference type="EMBL" id="CP139487">
    <property type="protein sequence ID" value="WPU66621.1"/>
    <property type="molecule type" value="Genomic_DNA"/>
</dbReference>
<sequence length="138" mass="16502">MEKNLKEHVPKIVSLERSRIMSKIKSNGNRSTELKIRMHLVRMGISGWEMQRKDLPGRPDFYFPKKKLVLFVDGCFWHGCPKCFKGTKTNKAFWNTKVESNRKRDRRNNKYYRGMGVKVIRIWEHEIDKKKESLYGIL</sequence>
<name>A0AAX4HT90_9BACT</name>
<dbReference type="Pfam" id="PF03852">
    <property type="entry name" value="Vsr"/>
    <property type="match status" value="1"/>
</dbReference>
<keyword evidence="1" id="KW-0540">Nuclease</keyword>
<keyword evidence="3" id="KW-0227">DNA damage</keyword>
<dbReference type="GO" id="GO:0016787">
    <property type="term" value="F:hydrolase activity"/>
    <property type="evidence" value="ECO:0007669"/>
    <property type="project" value="UniProtKB-KW"/>
</dbReference>
<reference evidence="7 8" key="1">
    <citation type="submission" date="2023-11" db="EMBL/GenBank/DDBJ databases">
        <title>Peredibacter starrii A3.12.</title>
        <authorList>
            <person name="Mitchell R.J."/>
        </authorList>
    </citation>
    <scope>NUCLEOTIDE SEQUENCE [LARGE SCALE GENOMIC DNA]</scope>
    <source>
        <strain evidence="7 8">A3.12</strain>
    </source>
</reference>
<dbReference type="InterPro" id="IPR011335">
    <property type="entry name" value="Restrct_endonuc-II-like"/>
</dbReference>
<accession>A0AAX4HT90</accession>
<keyword evidence="8" id="KW-1185">Reference proteome</keyword>
<dbReference type="RefSeq" id="WP_321399020.1">
    <property type="nucleotide sequence ID" value="NZ_CP139487.1"/>
</dbReference>
<evidence type="ECO:0000256" key="4">
    <source>
        <dbReference type="ARBA" id="ARBA00022801"/>
    </source>
</evidence>
<organism evidence="7 8">
    <name type="scientific">Peredibacter starrii</name>
    <dbReference type="NCBI Taxonomy" id="28202"/>
    <lineage>
        <taxon>Bacteria</taxon>
        <taxon>Pseudomonadati</taxon>
        <taxon>Bdellovibrionota</taxon>
        <taxon>Bacteriovoracia</taxon>
        <taxon>Bacteriovoracales</taxon>
        <taxon>Bacteriovoracaceae</taxon>
        <taxon>Peredibacter</taxon>
    </lineage>
</organism>